<evidence type="ECO:0000256" key="6">
    <source>
        <dbReference type="ARBA" id="ARBA00022989"/>
    </source>
</evidence>
<feature type="transmembrane region" description="Helical" evidence="8">
    <location>
        <begin position="149"/>
        <end position="165"/>
    </location>
</feature>
<dbReference type="GO" id="GO:0005886">
    <property type="term" value="C:plasma membrane"/>
    <property type="evidence" value="ECO:0007669"/>
    <property type="project" value="UniProtKB-SubCell"/>
</dbReference>
<evidence type="ECO:0000256" key="1">
    <source>
        <dbReference type="ARBA" id="ARBA00004651"/>
    </source>
</evidence>
<comment type="caution">
    <text evidence="10">The sequence shown here is derived from an EMBL/GenBank/DDBJ whole genome shotgun (WGS) entry which is preliminary data.</text>
</comment>
<evidence type="ECO:0000256" key="7">
    <source>
        <dbReference type="ARBA" id="ARBA00023136"/>
    </source>
</evidence>
<dbReference type="GO" id="GO:0016763">
    <property type="term" value="F:pentosyltransferase activity"/>
    <property type="evidence" value="ECO:0007669"/>
    <property type="project" value="TreeGrafter"/>
</dbReference>
<feature type="domain" description="Glycosyltransferase RgtA/B/C/D-like" evidence="9">
    <location>
        <begin position="72"/>
        <end position="212"/>
    </location>
</feature>
<keyword evidence="4" id="KW-0808">Transferase</keyword>
<feature type="transmembrane region" description="Helical" evidence="8">
    <location>
        <begin position="356"/>
        <end position="376"/>
    </location>
</feature>
<proteinExistence type="predicted"/>
<sequence length="448" mass="52501">MSKKKLNIHHLLLGLIILVFALATLYLAFNVKMGVSSDSWYHLRVSQKYSETFGIPENGPDTYEWRDISHQPYLFFWINGRVLNLNEVTFEFNEAILLRVVNILYSLGTLFGVYLLSKEFFERKWLRLLPVFLLSNSLMFVMLSSSINYDNLANLFAVFSLLYFVRAMKKRGDWKSVFLMLIALSLGSLTKFTILPLAFILVVLMSINIFRNWTVYKREFKGKALYFFIPLTILLIMNFGIYGMNLIKFHSLTPSCLDIMTYEQCLSNGVFYRNNVTIPEVEVKPFEMILSGERMDPIRYTGVWILEMTKRVVGIMGDKSLYQPNWILPFYLFYLLVALIMGIVNWKKFNTETKYLSFATLFYLLILLLAQNYMTYLKRGYPTLALQGRYMFPVISSFYVLYVLFLDRIKSKWVQIFIFAGLIILFVIGCLPFFFLNVDPNWFGSVSY</sequence>
<organism evidence="10 11">
    <name type="scientific">candidate division WS6 bacterium 34_10</name>
    <dbReference type="NCBI Taxonomy" id="1641389"/>
    <lineage>
        <taxon>Bacteria</taxon>
        <taxon>Candidatus Dojkabacteria</taxon>
    </lineage>
</organism>
<dbReference type="GO" id="GO:0009103">
    <property type="term" value="P:lipopolysaccharide biosynthetic process"/>
    <property type="evidence" value="ECO:0007669"/>
    <property type="project" value="UniProtKB-ARBA"/>
</dbReference>
<feature type="transmembrane region" description="Helical" evidence="8">
    <location>
        <begin position="12"/>
        <end position="29"/>
    </location>
</feature>
<keyword evidence="7 8" id="KW-0472">Membrane</keyword>
<feature type="transmembrane region" description="Helical" evidence="8">
    <location>
        <begin position="413"/>
        <end position="435"/>
    </location>
</feature>
<evidence type="ECO:0000256" key="2">
    <source>
        <dbReference type="ARBA" id="ARBA00022475"/>
    </source>
</evidence>
<evidence type="ECO:0000313" key="10">
    <source>
        <dbReference type="EMBL" id="KUK77343.1"/>
    </source>
</evidence>
<keyword evidence="6 8" id="KW-1133">Transmembrane helix</keyword>
<evidence type="ECO:0000313" key="11">
    <source>
        <dbReference type="Proteomes" id="UP000053904"/>
    </source>
</evidence>
<feature type="transmembrane region" description="Helical" evidence="8">
    <location>
        <begin position="225"/>
        <end position="244"/>
    </location>
</feature>
<reference evidence="11" key="1">
    <citation type="journal article" date="2015" name="MBio">
        <title>Genome-Resolved Metagenomic Analysis Reveals Roles for Candidate Phyla and Other Microbial Community Members in Biogeochemical Transformations in Oil Reservoirs.</title>
        <authorList>
            <person name="Hu P."/>
            <person name="Tom L."/>
            <person name="Singh A."/>
            <person name="Thomas B.C."/>
            <person name="Baker B.J."/>
            <person name="Piceno Y.M."/>
            <person name="Andersen G.L."/>
            <person name="Banfield J.F."/>
        </authorList>
    </citation>
    <scope>NUCLEOTIDE SEQUENCE [LARGE SCALE GENOMIC DNA]</scope>
</reference>
<name>A0A101HI81_9BACT</name>
<dbReference type="PANTHER" id="PTHR33908:SF11">
    <property type="entry name" value="MEMBRANE PROTEIN"/>
    <property type="match status" value="1"/>
</dbReference>
<evidence type="ECO:0000256" key="5">
    <source>
        <dbReference type="ARBA" id="ARBA00022692"/>
    </source>
</evidence>
<feature type="transmembrane region" description="Helical" evidence="8">
    <location>
        <begin position="96"/>
        <end position="116"/>
    </location>
</feature>
<evidence type="ECO:0000256" key="3">
    <source>
        <dbReference type="ARBA" id="ARBA00022676"/>
    </source>
</evidence>
<dbReference type="Pfam" id="PF13231">
    <property type="entry name" value="PMT_2"/>
    <property type="match status" value="1"/>
</dbReference>
<keyword evidence="3" id="KW-0328">Glycosyltransferase</keyword>
<protein>
    <recommendedName>
        <fullName evidence="9">Glycosyltransferase RgtA/B/C/D-like domain-containing protein</fullName>
    </recommendedName>
</protein>
<dbReference type="InterPro" id="IPR050297">
    <property type="entry name" value="LipidA_mod_glycosyltrf_83"/>
</dbReference>
<feature type="transmembrane region" description="Helical" evidence="8">
    <location>
        <begin position="326"/>
        <end position="344"/>
    </location>
</feature>
<dbReference type="AlphaFoldDB" id="A0A101HI81"/>
<dbReference type="InterPro" id="IPR038731">
    <property type="entry name" value="RgtA/B/C-like"/>
</dbReference>
<accession>A0A101HI81</accession>
<feature type="transmembrane region" description="Helical" evidence="8">
    <location>
        <begin position="388"/>
        <end position="406"/>
    </location>
</feature>
<dbReference type="EMBL" id="LGGO01000042">
    <property type="protein sequence ID" value="KUK77343.1"/>
    <property type="molecule type" value="Genomic_DNA"/>
</dbReference>
<keyword evidence="2" id="KW-1003">Cell membrane</keyword>
<dbReference type="Proteomes" id="UP000053904">
    <property type="component" value="Unassembled WGS sequence"/>
</dbReference>
<evidence type="ECO:0000256" key="8">
    <source>
        <dbReference type="SAM" id="Phobius"/>
    </source>
</evidence>
<evidence type="ECO:0000259" key="9">
    <source>
        <dbReference type="Pfam" id="PF13231"/>
    </source>
</evidence>
<gene>
    <name evidence="10" type="ORF">XD93_0389</name>
</gene>
<dbReference type="PANTHER" id="PTHR33908">
    <property type="entry name" value="MANNOSYLTRANSFERASE YKCB-RELATED"/>
    <property type="match status" value="1"/>
</dbReference>
<comment type="subcellular location">
    <subcellularLocation>
        <location evidence="1">Cell membrane</location>
        <topology evidence="1">Multi-pass membrane protein</topology>
    </subcellularLocation>
</comment>
<evidence type="ECO:0000256" key="4">
    <source>
        <dbReference type="ARBA" id="ARBA00022679"/>
    </source>
</evidence>
<keyword evidence="5 8" id="KW-0812">Transmembrane</keyword>